<sequence length="517" mass="57056">MVGVPPLCPSPVVRLLLVPLDGECPFPVFSLCPSPDGEFSSLVSLLMVRFSPCPSLMVSVPSRCLSLCPSPDGECSSPVSLSCVSLLCPSPDGEVHDYSVVEEVRNCYLGGLTDLYGSREFVRHRISHYLNDLIDIGVMGFRIDAAKHIWPEDLEAIQSLTNNLNTLAGYPGGRRPFFFQDLVDLGVEPITVDEYFPLGRTTEFRFCTNVAAGVEDFALLEHVYDPNSSMAPPHKALVFVDNHQNQRGDENGHVNVLTYKQDSNQGPPGSDNGGSTDTVPINADGTCGGGWICEHRWNAIMQMITPPLLRGLHPPRPPHLSPPWPPHLSPPHLNPPRPHLSRTGLWCSFTGRLTLARMCSSLAALNNRKAQVLPLGTGYHYEKYDAWRVGDTKLDWYGAQIGQGKYDGRPAEGSPLVWTTNDPNAAEYQPLNTFGPHYWMIDLMMYCDQTDADWFELRSFTTNDEIGWEDDINQASDMCTGDAGSKAPTAGVYHVARCGYLNVFDFQSPSCEIDNLP</sequence>
<gene>
    <name evidence="5" type="primary">AMY2-L</name>
    <name evidence="5" type="ORF">Hamer_G026626</name>
</gene>
<comment type="caution">
    <text evidence="5">The sequence shown here is derived from an EMBL/GenBank/DDBJ whole genome shotgun (WGS) entry which is preliminary data.</text>
</comment>
<comment type="similarity">
    <text evidence="2">Belongs to the glycosyl hydrolase 13 family.</text>
</comment>
<dbReference type="Gene3D" id="3.20.20.80">
    <property type="entry name" value="Glycosidases"/>
    <property type="match status" value="1"/>
</dbReference>
<keyword evidence="6" id="KW-1185">Reference proteome</keyword>
<protein>
    <submittedName>
        <fullName evidence="5">Pancreatic alpha-amylase-like</fullName>
    </submittedName>
</protein>
<dbReference type="InterPro" id="IPR017853">
    <property type="entry name" value="GH"/>
</dbReference>
<proteinExistence type="inferred from homology"/>
<evidence type="ECO:0000256" key="4">
    <source>
        <dbReference type="SAM" id="MobiDB-lite"/>
    </source>
</evidence>
<evidence type="ECO:0000256" key="3">
    <source>
        <dbReference type="ARBA" id="ARBA00023277"/>
    </source>
</evidence>
<dbReference type="PRINTS" id="PR00110">
    <property type="entry name" value="ALPHAAMYLASE"/>
</dbReference>
<evidence type="ECO:0000256" key="1">
    <source>
        <dbReference type="ARBA" id="ARBA00001913"/>
    </source>
</evidence>
<evidence type="ECO:0000313" key="6">
    <source>
        <dbReference type="Proteomes" id="UP000747542"/>
    </source>
</evidence>
<comment type="cofactor">
    <cofactor evidence="1">
        <name>Ca(2+)</name>
        <dbReference type="ChEBI" id="CHEBI:29108"/>
    </cofactor>
</comment>
<dbReference type="GO" id="GO:0004556">
    <property type="term" value="F:alpha-amylase activity"/>
    <property type="evidence" value="ECO:0007669"/>
    <property type="project" value="InterPro"/>
</dbReference>
<organism evidence="5 6">
    <name type="scientific">Homarus americanus</name>
    <name type="common">American lobster</name>
    <dbReference type="NCBI Taxonomy" id="6706"/>
    <lineage>
        <taxon>Eukaryota</taxon>
        <taxon>Metazoa</taxon>
        <taxon>Ecdysozoa</taxon>
        <taxon>Arthropoda</taxon>
        <taxon>Crustacea</taxon>
        <taxon>Multicrustacea</taxon>
        <taxon>Malacostraca</taxon>
        <taxon>Eumalacostraca</taxon>
        <taxon>Eucarida</taxon>
        <taxon>Decapoda</taxon>
        <taxon>Pleocyemata</taxon>
        <taxon>Astacidea</taxon>
        <taxon>Nephropoidea</taxon>
        <taxon>Nephropidae</taxon>
        <taxon>Homarus</taxon>
    </lineage>
</organism>
<reference evidence="5" key="1">
    <citation type="journal article" date="2021" name="Sci. Adv.">
        <title>The American lobster genome reveals insights on longevity, neural, and immune adaptations.</title>
        <authorList>
            <person name="Polinski J.M."/>
            <person name="Zimin A.V."/>
            <person name="Clark K.F."/>
            <person name="Kohn A.B."/>
            <person name="Sadowski N."/>
            <person name="Timp W."/>
            <person name="Ptitsyn A."/>
            <person name="Khanna P."/>
            <person name="Romanova D.Y."/>
            <person name="Williams P."/>
            <person name="Greenwood S.J."/>
            <person name="Moroz L.L."/>
            <person name="Walt D.R."/>
            <person name="Bodnar A.G."/>
        </authorList>
    </citation>
    <scope>NUCLEOTIDE SEQUENCE</scope>
    <source>
        <strain evidence="5">GMGI-L3</strain>
    </source>
</reference>
<feature type="compositionally biased region" description="Polar residues" evidence="4">
    <location>
        <begin position="259"/>
        <end position="279"/>
    </location>
</feature>
<keyword evidence="3" id="KW-0119">Carbohydrate metabolism</keyword>
<dbReference type="Proteomes" id="UP000747542">
    <property type="component" value="Unassembled WGS sequence"/>
</dbReference>
<dbReference type="InterPro" id="IPR006046">
    <property type="entry name" value="Alpha_amylase"/>
</dbReference>
<dbReference type="SUPFAM" id="SSF51445">
    <property type="entry name" value="(Trans)glycosidases"/>
    <property type="match status" value="1"/>
</dbReference>
<evidence type="ECO:0000256" key="2">
    <source>
        <dbReference type="ARBA" id="ARBA00008061"/>
    </source>
</evidence>
<dbReference type="GO" id="GO:0005975">
    <property type="term" value="P:carbohydrate metabolic process"/>
    <property type="evidence" value="ECO:0007669"/>
    <property type="project" value="InterPro"/>
</dbReference>
<evidence type="ECO:0000313" key="5">
    <source>
        <dbReference type="EMBL" id="KAG7177939.1"/>
    </source>
</evidence>
<dbReference type="PANTHER" id="PTHR43447">
    <property type="entry name" value="ALPHA-AMYLASE"/>
    <property type="match status" value="1"/>
</dbReference>
<dbReference type="EMBL" id="JAHLQT010000919">
    <property type="protein sequence ID" value="KAG7177939.1"/>
    <property type="molecule type" value="Genomic_DNA"/>
</dbReference>
<name>A0A8J5NET3_HOMAM</name>
<accession>A0A8J5NET3</accession>
<dbReference type="GO" id="GO:0043169">
    <property type="term" value="F:cation binding"/>
    <property type="evidence" value="ECO:0007669"/>
    <property type="project" value="InterPro"/>
</dbReference>
<feature type="region of interest" description="Disordered" evidence="4">
    <location>
        <begin position="259"/>
        <end position="281"/>
    </location>
</feature>
<dbReference type="AlphaFoldDB" id="A0A8J5NET3"/>